<gene>
    <name evidence="1" type="ORF">Desgi_2397</name>
</gene>
<reference evidence="1 2" key="1">
    <citation type="submission" date="2012-01" db="EMBL/GenBank/DDBJ databases">
        <title>Complete sequence of Desulfotomaculum gibsoniae DSM 7213.</title>
        <authorList>
            <consortium name="US DOE Joint Genome Institute"/>
            <person name="Lucas S."/>
            <person name="Han J."/>
            <person name="Lapidus A."/>
            <person name="Cheng J.-F."/>
            <person name="Goodwin L."/>
            <person name="Pitluck S."/>
            <person name="Peters L."/>
            <person name="Ovchinnikova G."/>
            <person name="Teshima H."/>
            <person name="Detter J.C."/>
            <person name="Han C."/>
            <person name="Tapia R."/>
            <person name="Land M."/>
            <person name="Hauser L."/>
            <person name="Kyrpides N."/>
            <person name="Ivanova N."/>
            <person name="Pagani I."/>
            <person name="Parshina S."/>
            <person name="Plugge C."/>
            <person name="Muyzer G."/>
            <person name="Kuever J."/>
            <person name="Ivanova A."/>
            <person name="Nazina T."/>
            <person name="Klenk H.-P."/>
            <person name="Brambilla E."/>
            <person name="Spring S."/>
            <person name="Stams A.F."/>
            <person name="Woyke T."/>
        </authorList>
    </citation>
    <scope>NUCLEOTIDE SEQUENCE [LARGE SCALE GENOMIC DNA]</scope>
    <source>
        <strain evidence="1 2">DSM 7213</strain>
    </source>
</reference>
<dbReference type="HOGENOM" id="CLU_1924172_0_0_9"/>
<dbReference type="RefSeq" id="WP_006523053.1">
    <property type="nucleotide sequence ID" value="NC_021184.1"/>
</dbReference>
<dbReference type="Proteomes" id="UP000013520">
    <property type="component" value="Chromosome"/>
</dbReference>
<keyword evidence="2" id="KW-1185">Reference proteome</keyword>
<dbReference type="KEGG" id="dgi:Desgi_2397"/>
<protein>
    <submittedName>
        <fullName evidence="1">Uncharacterized protein</fullName>
    </submittedName>
</protein>
<proteinExistence type="predicted"/>
<evidence type="ECO:0000313" key="1">
    <source>
        <dbReference type="EMBL" id="AGL01811.1"/>
    </source>
</evidence>
<name>R4KQ91_9FIRM</name>
<dbReference type="EMBL" id="CP003273">
    <property type="protein sequence ID" value="AGL01811.1"/>
    <property type="molecule type" value="Genomic_DNA"/>
</dbReference>
<accession>R4KQ91</accession>
<organism evidence="1 2">
    <name type="scientific">Desulfoscipio gibsoniae DSM 7213</name>
    <dbReference type="NCBI Taxonomy" id="767817"/>
    <lineage>
        <taxon>Bacteria</taxon>
        <taxon>Bacillati</taxon>
        <taxon>Bacillota</taxon>
        <taxon>Clostridia</taxon>
        <taxon>Eubacteriales</taxon>
        <taxon>Desulfallaceae</taxon>
        <taxon>Desulfoscipio</taxon>
    </lineage>
</organism>
<evidence type="ECO:0000313" key="2">
    <source>
        <dbReference type="Proteomes" id="UP000013520"/>
    </source>
</evidence>
<dbReference type="AlphaFoldDB" id="R4KQ91"/>
<sequence>MYQTEMLSEVHAHGSNVGHVLSSLSNRQPVRLLASVPEVQVTKGVGQISSIDCTEKMAAALQAGDRIVLGKGDNRVYTIGTVMGNAGDNAISIRYDIFNHVGVAVEHSDQGYRILSQEEFDMIIIKLVRGY</sequence>